<dbReference type="EMBL" id="KV875102">
    <property type="protein sequence ID" value="OIW24930.1"/>
    <property type="molecule type" value="Genomic_DNA"/>
</dbReference>
<dbReference type="InParanoid" id="A0A1J7JBI0"/>
<evidence type="ECO:0000256" key="2">
    <source>
        <dbReference type="SAM" id="MobiDB-lite"/>
    </source>
</evidence>
<organism evidence="3 4">
    <name type="scientific">Coniochaeta ligniaria NRRL 30616</name>
    <dbReference type="NCBI Taxonomy" id="1408157"/>
    <lineage>
        <taxon>Eukaryota</taxon>
        <taxon>Fungi</taxon>
        <taxon>Dikarya</taxon>
        <taxon>Ascomycota</taxon>
        <taxon>Pezizomycotina</taxon>
        <taxon>Sordariomycetes</taxon>
        <taxon>Sordariomycetidae</taxon>
        <taxon>Coniochaetales</taxon>
        <taxon>Coniochaetaceae</taxon>
        <taxon>Coniochaeta</taxon>
    </lineage>
</organism>
<proteinExistence type="predicted"/>
<keyword evidence="4" id="KW-1185">Reference proteome</keyword>
<gene>
    <name evidence="3" type="ORF">CONLIGDRAFT_690584</name>
</gene>
<feature type="region of interest" description="Disordered" evidence="2">
    <location>
        <begin position="48"/>
        <end position="70"/>
    </location>
</feature>
<dbReference type="Proteomes" id="UP000182658">
    <property type="component" value="Unassembled WGS sequence"/>
</dbReference>
<feature type="coiled-coil region" evidence="1">
    <location>
        <begin position="96"/>
        <end position="123"/>
    </location>
</feature>
<evidence type="ECO:0000313" key="3">
    <source>
        <dbReference type="EMBL" id="OIW24930.1"/>
    </source>
</evidence>
<accession>A0A1J7JBI0</accession>
<name>A0A1J7JBI0_9PEZI</name>
<evidence type="ECO:0000256" key="1">
    <source>
        <dbReference type="SAM" id="Coils"/>
    </source>
</evidence>
<dbReference type="AlphaFoldDB" id="A0A1J7JBI0"/>
<evidence type="ECO:0000313" key="4">
    <source>
        <dbReference type="Proteomes" id="UP000182658"/>
    </source>
</evidence>
<keyword evidence="1" id="KW-0175">Coiled coil</keyword>
<reference evidence="3 4" key="1">
    <citation type="submission" date="2016-10" db="EMBL/GenBank/DDBJ databases">
        <title>Draft genome sequence of Coniochaeta ligniaria NRRL30616, a lignocellulolytic fungus for bioabatement of inhibitors in plant biomass hydrolysates.</title>
        <authorList>
            <consortium name="DOE Joint Genome Institute"/>
            <person name="Jimenez D.J."/>
            <person name="Hector R.E."/>
            <person name="Riley R."/>
            <person name="Sun H."/>
            <person name="Grigoriev I.V."/>
            <person name="Van Elsas J.D."/>
            <person name="Nichols N.N."/>
        </authorList>
    </citation>
    <scope>NUCLEOTIDE SEQUENCE [LARGE SCALE GENOMIC DNA]</scope>
    <source>
        <strain evidence="3 4">NRRL 30616</strain>
    </source>
</reference>
<sequence>MSNLELPHDCPNCDSTPRFGLEAQDDFIPCSGNTSDRQRNPIIAPVDLDDHGESSSRADHVHPVPCQGGPQTVNRVATQIGIETDDHVLEYIDRRIMEVREKLRKHESTRKALELHLADTEAELLELFHIVRLGERRAEKHSTWEDSSADRCNQQLFGRQQQLRESMLCLRQ</sequence>
<feature type="compositionally biased region" description="Basic and acidic residues" evidence="2">
    <location>
        <begin position="48"/>
        <end position="62"/>
    </location>
</feature>
<protein>
    <submittedName>
        <fullName evidence="3">Uncharacterized protein</fullName>
    </submittedName>
</protein>